<dbReference type="InterPro" id="IPR036249">
    <property type="entry name" value="Thioredoxin-like_sf"/>
</dbReference>
<evidence type="ECO:0000259" key="2">
    <source>
        <dbReference type="Pfam" id="PF13462"/>
    </source>
</evidence>
<dbReference type="EMBL" id="CP029190">
    <property type="protein sequence ID" value="QES52427.1"/>
    <property type="molecule type" value="Genomic_DNA"/>
</dbReference>
<name>A0A5P2DDY9_STRVZ</name>
<feature type="signal peptide" evidence="1">
    <location>
        <begin position="1"/>
        <end position="24"/>
    </location>
</feature>
<dbReference type="AlphaFoldDB" id="A0A5P2DDY9"/>
<sequence length="239" mass="23713">MGVRRAGRLVAAVAAAALLGGAVAGCAGGGGAGEGAEAGPGTVKTSPIAAELAKLPARVDGSKIVVGQPDAPHTAQVLVDPRCGYCAHFEAAGGEVLAKLAGAGKVKVEYVLASFLDQGGASGSVKAVNALRASVEQGRFAEYLAAVFASQPKGKFTDEHLLAIADRVPGLRGAAFDKAVADLAYREWVGQAEKGFEETGAQGTPLVLVDGKPAGARDGAMFDAGAFTETLKGAGVGVA</sequence>
<keyword evidence="1" id="KW-0732">Signal</keyword>
<dbReference type="SUPFAM" id="SSF52833">
    <property type="entry name" value="Thioredoxin-like"/>
    <property type="match status" value="1"/>
</dbReference>
<dbReference type="PROSITE" id="PS51257">
    <property type="entry name" value="PROKAR_LIPOPROTEIN"/>
    <property type="match status" value="1"/>
</dbReference>
<protein>
    <submittedName>
        <fullName evidence="3">Disulfide bond formation protein D</fullName>
    </submittedName>
</protein>
<dbReference type="Proteomes" id="UP000325211">
    <property type="component" value="Chromosome"/>
</dbReference>
<evidence type="ECO:0000313" key="3">
    <source>
        <dbReference type="EMBL" id="QES52427.1"/>
    </source>
</evidence>
<proteinExistence type="predicted"/>
<evidence type="ECO:0000313" key="4">
    <source>
        <dbReference type="Proteomes" id="UP000325211"/>
    </source>
</evidence>
<evidence type="ECO:0000256" key="1">
    <source>
        <dbReference type="SAM" id="SignalP"/>
    </source>
</evidence>
<reference evidence="3 4" key="1">
    <citation type="submission" date="2018-05" db="EMBL/GenBank/DDBJ databases">
        <title>Streptomyces venezuelae.</title>
        <authorList>
            <person name="Kim W."/>
            <person name="Lee N."/>
            <person name="Cho B.-K."/>
        </authorList>
    </citation>
    <scope>NUCLEOTIDE SEQUENCE [LARGE SCALE GENOMIC DNA]</scope>
    <source>
        <strain evidence="3 4">ATCC 21782</strain>
    </source>
</reference>
<feature type="domain" description="Thioredoxin-like fold" evidence="2">
    <location>
        <begin position="62"/>
        <end position="213"/>
    </location>
</feature>
<gene>
    <name evidence="3" type="ORF">DEJ50_14900</name>
</gene>
<accession>A0A5P2DDY9</accession>
<dbReference type="InterPro" id="IPR012336">
    <property type="entry name" value="Thioredoxin-like_fold"/>
</dbReference>
<organism evidence="3 4">
    <name type="scientific">Streptomyces venezuelae</name>
    <dbReference type="NCBI Taxonomy" id="54571"/>
    <lineage>
        <taxon>Bacteria</taxon>
        <taxon>Bacillati</taxon>
        <taxon>Actinomycetota</taxon>
        <taxon>Actinomycetes</taxon>
        <taxon>Kitasatosporales</taxon>
        <taxon>Streptomycetaceae</taxon>
        <taxon>Streptomyces</taxon>
    </lineage>
</organism>
<dbReference type="Pfam" id="PF13462">
    <property type="entry name" value="Thioredoxin_4"/>
    <property type="match status" value="1"/>
</dbReference>
<feature type="chain" id="PRO_5039312969" evidence="1">
    <location>
        <begin position="25"/>
        <end position="239"/>
    </location>
</feature>
<dbReference type="OrthoDB" id="4135024at2"/>
<dbReference type="Gene3D" id="3.40.30.10">
    <property type="entry name" value="Glutaredoxin"/>
    <property type="match status" value="1"/>
</dbReference>